<evidence type="ECO:0000313" key="3">
    <source>
        <dbReference type="Proteomes" id="UP000499080"/>
    </source>
</evidence>
<dbReference type="Gene3D" id="3.80.10.10">
    <property type="entry name" value="Ribonuclease Inhibitor"/>
    <property type="match status" value="1"/>
</dbReference>
<dbReference type="EMBL" id="BGPR01000656">
    <property type="protein sequence ID" value="GBM30302.1"/>
    <property type="molecule type" value="Genomic_DNA"/>
</dbReference>
<feature type="domain" description="F-box" evidence="1">
    <location>
        <begin position="38"/>
        <end position="76"/>
    </location>
</feature>
<keyword evidence="3" id="KW-1185">Reference proteome</keyword>
<dbReference type="PANTHER" id="PTHR20872:SF1">
    <property type="entry name" value="F-BOX DOMAIN-CONTAINING PROTEIN"/>
    <property type="match status" value="1"/>
</dbReference>
<evidence type="ECO:0000313" key="2">
    <source>
        <dbReference type="EMBL" id="GBM30302.1"/>
    </source>
</evidence>
<dbReference type="Pfam" id="PF00646">
    <property type="entry name" value="F-box"/>
    <property type="match status" value="1"/>
</dbReference>
<name>A0A4Y2EM07_ARAVE</name>
<protein>
    <recommendedName>
        <fullName evidence="1">F-box domain-containing protein</fullName>
    </recommendedName>
</protein>
<dbReference type="Gene3D" id="1.20.1280.50">
    <property type="match status" value="1"/>
</dbReference>
<proteinExistence type="predicted"/>
<accession>A0A4Y2EM07</accession>
<comment type="caution">
    <text evidence="2">The sequence shown here is derived from an EMBL/GenBank/DDBJ whole genome shotgun (WGS) entry which is preliminary data.</text>
</comment>
<organism evidence="2 3">
    <name type="scientific">Araneus ventricosus</name>
    <name type="common">Orbweaver spider</name>
    <name type="synonym">Epeira ventricosa</name>
    <dbReference type="NCBI Taxonomy" id="182803"/>
    <lineage>
        <taxon>Eukaryota</taxon>
        <taxon>Metazoa</taxon>
        <taxon>Ecdysozoa</taxon>
        <taxon>Arthropoda</taxon>
        <taxon>Chelicerata</taxon>
        <taxon>Arachnida</taxon>
        <taxon>Araneae</taxon>
        <taxon>Araneomorphae</taxon>
        <taxon>Entelegynae</taxon>
        <taxon>Araneoidea</taxon>
        <taxon>Araneidae</taxon>
        <taxon>Araneus</taxon>
    </lineage>
</organism>
<dbReference type="InterPro" id="IPR032675">
    <property type="entry name" value="LRR_dom_sf"/>
</dbReference>
<dbReference type="SUPFAM" id="SSF52047">
    <property type="entry name" value="RNI-like"/>
    <property type="match status" value="1"/>
</dbReference>
<dbReference type="OrthoDB" id="6409609at2759"/>
<gene>
    <name evidence="2" type="ORF">AVEN_52705_1</name>
</gene>
<dbReference type="AlphaFoldDB" id="A0A4Y2EM07"/>
<evidence type="ECO:0000259" key="1">
    <source>
        <dbReference type="Pfam" id="PF00646"/>
    </source>
</evidence>
<dbReference type="SUPFAM" id="SSF81383">
    <property type="entry name" value="F-box domain"/>
    <property type="match status" value="1"/>
</dbReference>
<sequence length="470" mass="54767">MDCFPRKIDPTLRFLLDNRSAKSIASRETDEHEKEGKWCNLPFPALEKIYSFARRGDQFNMSLVCRKWSEGFRSPSVCNTFRFALTKSQLSTDNCPVMKFVQKYGSMFRHVEIKYTFLRKKYLIKTWCRHFIVFLQLLANTSQIISIEFQDLTYCFQDLGTPTYNDICIAIADFLISQHLKRVEFYDCSFSFREAVELLRKLTENSRESLTHLVLRKFVLSESYLIKNSTSVKNPPTFECLPRLKTLEIDCSFLFENMVASQSTTIQTVKNCQTLALSKIILHHHSDPFKETYFRGLTSTDWQFMKMLCPDLQVELIISTCSPFKEEVELFIVPNMPITRLKYTRLDWKPYIKGMVVEILFRRLLACKINDHLVSLSLESEPPILDLASFIPFLQACKKLKCLELFVIYATSGIDHLLESWLDNRPESLKEVLIKISDIEDEEDYTNVMNITTDCVSRLESAGLKVEVNL</sequence>
<dbReference type="PANTHER" id="PTHR20872">
    <property type="match status" value="1"/>
</dbReference>
<dbReference type="InterPro" id="IPR036047">
    <property type="entry name" value="F-box-like_dom_sf"/>
</dbReference>
<reference evidence="2 3" key="1">
    <citation type="journal article" date="2019" name="Sci. Rep.">
        <title>Orb-weaving spider Araneus ventricosus genome elucidates the spidroin gene catalogue.</title>
        <authorList>
            <person name="Kono N."/>
            <person name="Nakamura H."/>
            <person name="Ohtoshi R."/>
            <person name="Moran D.A.P."/>
            <person name="Shinohara A."/>
            <person name="Yoshida Y."/>
            <person name="Fujiwara M."/>
            <person name="Mori M."/>
            <person name="Tomita M."/>
            <person name="Arakawa K."/>
        </authorList>
    </citation>
    <scope>NUCLEOTIDE SEQUENCE [LARGE SCALE GENOMIC DNA]</scope>
</reference>
<dbReference type="Proteomes" id="UP000499080">
    <property type="component" value="Unassembled WGS sequence"/>
</dbReference>
<dbReference type="InterPro" id="IPR001810">
    <property type="entry name" value="F-box_dom"/>
</dbReference>